<name>A0A067MEV9_BOTB1</name>
<evidence type="ECO:0000256" key="2">
    <source>
        <dbReference type="SAM" id="Phobius"/>
    </source>
</evidence>
<feature type="compositionally biased region" description="Polar residues" evidence="1">
    <location>
        <begin position="1"/>
        <end position="14"/>
    </location>
</feature>
<organism evidence="3 4">
    <name type="scientific">Botryobasidium botryosum (strain FD-172 SS1)</name>
    <dbReference type="NCBI Taxonomy" id="930990"/>
    <lineage>
        <taxon>Eukaryota</taxon>
        <taxon>Fungi</taxon>
        <taxon>Dikarya</taxon>
        <taxon>Basidiomycota</taxon>
        <taxon>Agaricomycotina</taxon>
        <taxon>Agaricomycetes</taxon>
        <taxon>Cantharellales</taxon>
        <taxon>Botryobasidiaceae</taxon>
        <taxon>Botryobasidium</taxon>
    </lineage>
</organism>
<feature type="transmembrane region" description="Helical" evidence="2">
    <location>
        <begin position="409"/>
        <end position="429"/>
    </location>
</feature>
<feature type="transmembrane region" description="Helical" evidence="2">
    <location>
        <begin position="463"/>
        <end position="480"/>
    </location>
</feature>
<gene>
    <name evidence="3" type="ORF">BOTBODRAFT_175848</name>
</gene>
<dbReference type="InParanoid" id="A0A067MEV9"/>
<dbReference type="OrthoDB" id="3208379at2759"/>
<proteinExistence type="predicted"/>
<feature type="region of interest" description="Disordered" evidence="1">
    <location>
        <begin position="328"/>
        <end position="364"/>
    </location>
</feature>
<keyword evidence="4" id="KW-1185">Reference proteome</keyword>
<evidence type="ECO:0000313" key="4">
    <source>
        <dbReference type="Proteomes" id="UP000027195"/>
    </source>
</evidence>
<feature type="transmembrane region" description="Helical" evidence="2">
    <location>
        <begin position="530"/>
        <end position="562"/>
    </location>
</feature>
<feature type="compositionally biased region" description="Polar residues" evidence="1">
    <location>
        <begin position="134"/>
        <end position="152"/>
    </location>
</feature>
<feature type="compositionally biased region" description="Low complexity" evidence="1">
    <location>
        <begin position="20"/>
        <end position="77"/>
    </location>
</feature>
<dbReference type="HOGENOM" id="CLU_030728_0_0_1"/>
<dbReference type="EMBL" id="KL198045">
    <property type="protein sequence ID" value="KDQ13250.1"/>
    <property type="molecule type" value="Genomic_DNA"/>
</dbReference>
<evidence type="ECO:0000313" key="3">
    <source>
        <dbReference type="EMBL" id="KDQ13250.1"/>
    </source>
</evidence>
<sequence>MALTRQKSAPSTTHPPAAQSLPTLSAPLTSSPLPLTLSFPAPSSSSTSSHVPTASSSTAPLSAPAQSPPIETSSPYAAAPPVPDDPADPPVPPVLSIPPVSAGPTDSASADPSGPSDRPDDLSHPAFLPAFLRPSSSSPPENHSGQHTSLDTRQTDCPPGWTPFKHPCGWCYYVHEDYRVTTDCDIRIRKVLTAVEKSAWEADFAWTAQLRPSRVTLDAEIYIEEKKYSPSYVIHRSKVMIDKPDIYENNVPWTTRKEYEAKFWKYFKDHPSHRPLPATALGSARAALQSDHLRSVVYEDSIMSADPTRIQSDGRNLNAVLSEIGGKVTTSGKDAASGQHTNPGQDTTSGGVATSDETPSAQKSSTHEVVLISYILECAARYEAFVDPGRTVRRKFFDESTPANELGGLANTIFVLCTMAIFFGVPFSYMQHVQVVLKGQSGIIQTKLWREYIQKMVKEWSDFNLVATVLLSATVAFLAVPGLDDLTRISCLISVLCALGSVTVGLYLVWRHQTRNREIARYFSRVKSDYGVRAVAMLLSVPLVLLIWAILTFAFSIVYFSFQGYEQTQGQQRLSTATGKAVVGATAVIGAACLVVLVMFWHIWSKPTEKDSEQN</sequence>
<keyword evidence="2" id="KW-0812">Transmembrane</keyword>
<feature type="transmembrane region" description="Helical" evidence="2">
    <location>
        <begin position="582"/>
        <end position="604"/>
    </location>
</feature>
<evidence type="ECO:0000256" key="1">
    <source>
        <dbReference type="SAM" id="MobiDB-lite"/>
    </source>
</evidence>
<feature type="transmembrane region" description="Helical" evidence="2">
    <location>
        <begin position="486"/>
        <end position="510"/>
    </location>
</feature>
<dbReference type="Proteomes" id="UP000027195">
    <property type="component" value="Unassembled WGS sequence"/>
</dbReference>
<feature type="compositionally biased region" description="Low complexity" evidence="1">
    <location>
        <begin position="97"/>
        <end position="116"/>
    </location>
</feature>
<accession>A0A067MEV9</accession>
<feature type="region of interest" description="Disordered" evidence="1">
    <location>
        <begin position="1"/>
        <end position="154"/>
    </location>
</feature>
<keyword evidence="2" id="KW-0472">Membrane</keyword>
<protein>
    <submittedName>
        <fullName evidence="3">Uncharacterized protein</fullName>
    </submittedName>
</protein>
<keyword evidence="2" id="KW-1133">Transmembrane helix</keyword>
<feature type="compositionally biased region" description="Pro residues" evidence="1">
    <location>
        <begin position="78"/>
        <end position="96"/>
    </location>
</feature>
<reference evidence="4" key="1">
    <citation type="journal article" date="2014" name="Proc. Natl. Acad. Sci. U.S.A.">
        <title>Extensive sampling of basidiomycete genomes demonstrates inadequacy of the white-rot/brown-rot paradigm for wood decay fungi.</title>
        <authorList>
            <person name="Riley R."/>
            <person name="Salamov A.A."/>
            <person name="Brown D.W."/>
            <person name="Nagy L.G."/>
            <person name="Floudas D."/>
            <person name="Held B.W."/>
            <person name="Levasseur A."/>
            <person name="Lombard V."/>
            <person name="Morin E."/>
            <person name="Otillar R."/>
            <person name="Lindquist E.A."/>
            <person name="Sun H."/>
            <person name="LaButti K.M."/>
            <person name="Schmutz J."/>
            <person name="Jabbour D."/>
            <person name="Luo H."/>
            <person name="Baker S.E."/>
            <person name="Pisabarro A.G."/>
            <person name="Walton J.D."/>
            <person name="Blanchette R.A."/>
            <person name="Henrissat B."/>
            <person name="Martin F."/>
            <person name="Cullen D."/>
            <person name="Hibbett D.S."/>
            <person name="Grigoriev I.V."/>
        </authorList>
    </citation>
    <scope>NUCLEOTIDE SEQUENCE [LARGE SCALE GENOMIC DNA]</scope>
    <source>
        <strain evidence="4">FD-172 SS1</strain>
    </source>
</reference>
<dbReference type="AlphaFoldDB" id="A0A067MEV9"/>